<proteinExistence type="predicted"/>
<name>A0A2S6CL27_9PEZI</name>
<dbReference type="OrthoDB" id="5279705at2759"/>
<comment type="caution">
    <text evidence="2">The sequence shown here is derived from an EMBL/GenBank/DDBJ whole genome shotgun (WGS) entry which is preliminary data.</text>
</comment>
<dbReference type="EMBL" id="PNEN01000273">
    <property type="protein sequence ID" value="PPJ60419.1"/>
    <property type="molecule type" value="Genomic_DNA"/>
</dbReference>
<sequence>MLAFVPSSPSDYTYAPPISSPLAPLSTNIYGTRPRHSNYMNPHEPDAKNNNSSSTKKESRYSENNVAPSSPSFLSSIPRSEASKPQPTNFSASITTPPTTTTKLPFSQRSIKRNPLQQASSSSTLQTARRNNYLRKISSQRDDKRFESRGEDLMRLDFLSRQRAWEADRAREAEKAAWDEGILEEEEEGYEDEEYDLPVTSQMGASVWASSGIGEEEEVEEFVRDEGRELEALLEIMPRDDDAMEEDGGGDETSLWSDDADYDELFEEMLLSQQNQGETGQNVTGNPKLSSQAMPDMQQQHHVGGEDEMDMS</sequence>
<feature type="compositionally biased region" description="Low complexity" evidence="1">
    <location>
        <begin position="15"/>
        <end position="26"/>
    </location>
</feature>
<reference evidence="3" key="1">
    <citation type="journal article" date="2017" name="bioRxiv">
        <title>Conservation of a gene cluster reveals novel cercosporin biosynthetic mechanisms and extends production to the genus Colletotrichum.</title>
        <authorList>
            <person name="de Jonge R."/>
            <person name="Ebert M.K."/>
            <person name="Huitt-Roehl C.R."/>
            <person name="Pal P."/>
            <person name="Suttle J.C."/>
            <person name="Spanner R.E."/>
            <person name="Neubauer J.D."/>
            <person name="Jurick W.M.II."/>
            <person name="Stott K.A."/>
            <person name="Secor G.A."/>
            <person name="Thomma B.P.H.J."/>
            <person name="Van de Peer Y."/>
            <person name="Townsend C.A."/>
            <person name="Bolton M.D."/>
        </authorList>
    </citation>
    <scope>NUCLEOTIDE SEQUENCE [LARGE SCALE GENOMIC DNA]</scope>
    <source>
        <strain evidence="3">CBS538.71</strain>
    </source>
</reference>
<accession>A0A2S6CL27</accession>
<feature type="compositionally biased region" description="Polar residues" evidence="1">
    <location>
        <begin position="83"/>
        <end position="94"/>
    </location>
</feature>
<gene>
    <name evidence="2" type="ORF">CBER1_11483</name>
</gene>
<feature type="compositionally biased region" description="Low complexity" evidence="1">
    <location>
        <begin position="116"/>
        <end position="130"/>
    </location>
</feature>
<dbReference type="STRING" id="357750.A0A2S6CL27"/>
<dbReference type="Proteomes" id="UP000237631">
    <property type="component" value="Unassembled WGS sequence"/>
</dbReference>
<evidence type="ECO:0000313" key="3">
    <source>
        <dbReference type="Proteomes" id="UP000237631"/>
    </source>
</evidence>
<keyword evidence="3" id="KW-1185">Reference proteome</keyword>
<feature type="compositionally biased region" description="Acidic residues" evidence="1">
    <location>
        <begin position="258"/>
        <end position="267"/>
    </location>
</feature>
<feature type="compositionally biased region" description="Low complexity" evidence="1">
    <location>
        <begin position="68"/>
        <end position="80"/>
    </location>
</feature>
<protein>
    <submittedName>
        <fullName evidence="2">Uncharacterized protein</fullName>
    </submittedName>
</protein>
<organism evidence="2 3">
    <name type="scientific">Cercospora berteroae</name>
    <dbReference type="NCBI Taxonomy" id="357750"/>
    <lineage>
        <taxon>Eukaryota</taxon>
        <taxon>Fungi</taxon>
        <taxon>Dikarya</taxon>
        <taxon>Ascomycota</taxon>
        <taxon>Pezizomycotina</taxon>
        <taxon>Dothideomycetes</taxon>
        <taxon>Dothideomycetidae</taxon>
        <taxon>Mycosphaerellales</taxon>
        <taxon>Mycosphaerellaceae</taxon>
        <taxon>Cercospora</taxon>
    </lineage>
</organism>
<evidence type="ECO:0000313" key="2">
    <source>
        <dbReference type="EMBL" id="PPJ60419.1"/>
    </source>
</evidence>
<evidence type="ECO:0000256" key="1">
    <source>
        <dbReference type="SAM" id="MobiDB-lite"/>
    </source>
</evidence>
<dbReference type="AlphaFoldDB" id="A0A2S6CL27"/>
<feature type="region of interest" description="Disordered" evidence="1">
    <location>
        <begin position="235"/>
        <end position="312"/>
    </location>
</feature>
<feature type="compositionally biased region" description="Polar residues" evidence="1">
    <location>
        <begin position="271"/>
        <end position="301"/>
    </location>
</feature>
<feature type="region of interest" description="Disordered" evidence="1">
    <location>
        <begin position="1"/>
        <end position="146"/>
    </location>
</feature>